<feature type="compositionally biased region" description="Basic and acidic residues" evidence="1">
    <location>
        <begin position="101"/>
        <end position="120"/>
    </location>
</feature>
<keyword evidence="3" id="KW-1185">Reference proteome</keyword>
<evidence type="ECO:0000313" key="3">
    <source>
        <dbReference type="Proteomes" id="UP000078532"/>
    </source>
</evidence>
<accession>A0A1B7LD73</accession>
<dbReference type="Proteomes" id="UP000078532">
    <property type="component" value="Unassembled WGS sequence"/>
</dbReference>
<feature type="region of interest" description="Disordered" evidence="1">
    <location>
        <begin position="43"/>
        <end position="142"/>
    </location>
</feature>
<feature type="compositionally biased region" description="Basic and acidic residues" evidence="1">
    <location>
        <begin position="68"/>
        <end position="91"/>
    </location>
</feature>
<gene>
    <name evidence="2" type="ORF">A6M21_12605</name>
</gene>
<dbReference type="STRING" id="1838280.A6M21_12605"/>
<sequence length="142" mass="15349">MPTRYVIYRAVKDGSVQTPGLGVASRLDESGLGGSIMKALCTRGKKTAPLQPEPDKVDTVDPAPAEQPADKETGRTKEPVGAEEERADDTVMQRTKPTSSKSEETEKEFKQIEMEFKAPGEDEGNQPGVGDDNFFNGMSFPG</sequence>
<proteinExistence type="predicted"/>
<name>A0A1B7LD73_9FIRM</name>
<evidence type="ECO:0000256" key="1">
    <source>
        <dbReference type="SAM" id="MobiDB-lite"/>
    </source>
</evidence>
<dbReference type="AlphaFoldDB" id="A0A1B7LD73"/>
<dbReference type="EMBL" id="LYVF01000172">
    <property type="protein sequence ID" value="OAT80825.1"/>
    <property type="molecule type" value="Genomic_DNA"/>
</dbReference>
<comment type="caution">
    <text evidence="2">The sequence shown here is derived from an EMBL/GenBank/DDBJ whole genome shotgun (WGS) entry which is preliminary data.</text>
</comment>
<organism evidence="2 3">
    <name type="scientific">Desulfotomaculum copahuensis</name>
    <dbReference type="NCBI Taxonomy" id="1838280"/>
    <lineage>
        <taxon>Bacteria</taxon>
        <taxon>Bacillati</taxon>
        <taxon>Bacillota</taxon>
        <taxon>Clostridia</taxon>
        <taxon>Eubacteriales</taxon>
        <taxon>Desulfotomaculaceae</taxon>
        <taxon>Desulfotomaculum</taxon>
    </lineage>
</organism>
<reference evidence="2 3" key="1">
    <citation type="submission" date="2016-04" db="EMBL/GenBank/DDBJ databases">
        <authorList>
            <person name="Evans L.H."/>
            <person name="Alamgir A."/>
            <person name="Owens N."/>
            <person name="Weber N.D."/>
            <person name="Virtaneva K."/>
            <person name="Barbian K."/>
            <person name="Babar A."/>
            <person name="Rosenke K."/>
        </authorList>
    </citation>
    <scope>NUCLEOTIDE SEQUENCE [LARGE SCALE GENOMIC DNA]</scope>
    <source>
        <strain evidence="2 3">LMa1</strain>
    </source>
</reference>
<evidence type="ECO:0000313" key="2">
    <source>
        <dbReference type="EMBL" id="OAT80825.1"/>
    </source>
</evidence>
<protein>
    <submittedName>
        <fullName evidence="2">Uncharacterized protein</fullName>
    </submittedName>
</protein>